<dbReference type="InterPro" id="IPR000432">
    <property type="entry name" value="DNA_mismatch_repair_MutS_C"/>
</dbReference>
<feature type="domain" description="DNA mismatch repair proteins mutS family" evidence="5">
    <location>
        <begin position="260"/>
        <end position="439"/>
    </location>
</feature>
<evidence type="ECO:0000256" key="4">
    <source>
        <dbReference type="ARBA" id="ARBA00023125"/>
    </source>
</evidence>
<protein>
    <submittedName>
        <fullName evidence="6">MutS family DNA mismatch repair protein</fullName>
    </submittedName>
</protein>
<evidence type="ECO:0000259" key="5">
    <source>
        <dbReference type="SMART" id="SM00534"/>
    </source>
</evidence>
<keyword evidence="3" id="KW-0067">ATP-binding</keyword>
<dbReference type="InterPro" id="IPR027417">
    <property type="entry name" value="P-loop_NTPase"/>
</dbReference>
<dbReference type="SUPFAM" id="SSF52540">
    <property type="entry name" value="P-loop containing nucleoside triphosphate hydrolases"/>
    <property type="match status" value="1"/>
</dbReference>
<keyword evidence="4" id="KW-0238">DNA-binding</keyword>
<organism evidence="6 7">
    <name type="scientific">Snuella lapsa</name>
    <dbReference type="NCBI Taxonomy" id="870481"/>
    <lineage>
        <taxon>Bacteria</taxon>
        <taxon>Pseudomonadati</taxon>
        <taxon>Bacteroidota</taxon>
        <taxon>Flavobacteriia</taxon>
        <taxon>Flavobacteriales</taxon>
        <taxon>Flavobacteriaceae</taxon>
        <taxon>Snuella</taxon>
    </lineage>
</organism>
<dbReference type="Pfam" id="PF00488">
    <property type="entry name" value="MutS_V"/>
    <property type="match status" value="1"/>
</dbReference>
<reference evidence="7" key="1">
    <citation type="journal article" date="2019" name="Int. J. Syst. Evol. Microbiol.">
        <title>The Global Catalogue of Microorganisms (GCM) 10K type strain sequencing project: providing services to taxonomists for standard genome sequencing and annotation.</title>
        <authorList>
            <consortium name="The Broad Institute Genomics Platform"/>
            <consortium name="The Broad Institute Genome Sequencing Center for Infectious Disease"/>
            <person name="Wu L."/>
            <person name="Ma J."/>
        </authorList>
    </citation>
    <scope>NUCLEOTIDE SEQUENCE [LARGE SCALE GENOMIC DNA]</scope>
    <source>
        <strain evidence="7">JCM 17111</strain>
    </source>
</reference>
<dbReference type="Proteomes" id="UP001500954">
    <property type="component" value="Unassembled WGS sequence"/>
</dbReference>
<dbReference type="Gene3D" id="3.40.50.300">
    <property type="entry name" value="P-loop containing nucleotide triphosphate hydrolases"/>
    <property type="match status" value="1"/>
</dbReference>
<dbReference type="SMART" id="SM00534">
    <property type="entry name" value="MUTSac"/>
    <property type="match status" value="1"/>
</dbReference>
<evidence type="ECO:0000256" key="2">
    <source>
        <dbReference type="ARBA" id="ARBA00022741"/>
    </source>
</evidence>
<evidence type="ECO:0000256" key="3">
    <source>
        <dbReference type="ARBA" id="ARBA00022840"/>
    </source>
</evidence>
<accession>A0ABP6XKC8</accession>
<comment type="similarity">
    <text evidence="1">Belongs to the DNA mismatch repair MutS family.</text>
</comment>
<dbReference type="PANTHER" id="PTHR11361:SF21">
    <property type="entry name" value="MUTS PROTEIN HOMOLOG 4"/>
    <property type="match status" value="1"/>
</dbReference>
<proteinExistence type="inferred from homology"/>
<comment type="caution">
    <text evidence="6">The sequence shown here is derived from an EMBL/GenBank/DDBJ whole genome shotgun (WGS) entry which is preliminary data.</text>
</comment>
<dbReference type="InterPro" id="IPR045076">
    <property type="entry name" value="MutS"/>
</dbReference>
<name>A0ABP6XKC8_9FLAO</name>
<dbReference type="PANTHER" id="PTHR11361">
    <property type="entry name" value="DNA MISMATCH REPAIR PROTEIN MUTS FAMILY MEMBER"/>
    <property type="match status" value="1"/>
</dbReference>
<keyword evidence="7" id="KW-1185">Reference proteome</keyword>
<sequence length="439" mass="51631">MCLFVSYLQAEQTERLELKMNNINDLNIEKEILPLFDYSLNMFSRNKILEILEKPLQSTNDIIQRQNILKGFSKNQKILKDYSYTVLYLNEVHFFLNDEKIEDLSKKKLKYKLFASKQEKIRYTSKLNQLVLFFHRLESKYFTRLSLEAFPKDYASNIKRLLQFLSNFELHKFDHIIREKRLKDNHVIELTEKINDLKRKELIRPFWEDFFLFESYLSISFGITKNNFTYPIFTDNSIKLRDFYHPLLENPVKNNLETNSNVIVLNGPNMSGKSTFLKAVGLCMYFGHLGIGIPASEGEIPFCDSFSIEINRRDDILNGYSHFMTEVMNLKKVVEQATNGKKCFAVFDELFSGTNVEDGFEICKTTINGLSKFNKSYFFISTHIQELKSVSNGQIENYYIDCELIENIPTFTYQLKKGWSDIKVGRILFEKEGLNKMLN</sequence>
<evidence type="ECO:0000256" key="1">
    <source>
        <dbReference type="ARBA" id="ARBA00006271"/>
    </source>
</evidence>
<dbReference type="EMBL" id="BAABCY010000042">
    <property type="protein sequence ID" value="GAA3568292.1"/>
    <property type="molecule type" value="Genomic_DNA"/>
</dbReference>
<gene>
    <name evidence="6" type="ORF">GCM10022395_17880</name>
</gene>
<evidence type="ECO:0000313" key="6">
    <source>
        <dbReference type="EMBL" id="GAA3568292.1"/>
    </source>
</evidence>
<keyword evidence="2" id="KW-0547">Nucleotide-binding</keyword>
<evidence type="ECO:0000313" key="7">
    <source>
        <dbReference type="Proteomes" id="UP001500954"/>
    </source>
</evidence>